<feature type="domain" description="GtrA/DPMS transmembrane" evidence="7">
    <location>
        <begin position="11"/>
        <end position="132"/>
    </location>
</feature>
<proteinExistence type="inferred from homology"/>
<keyword evidence="9" id="KW-1185">Reference proteome</keyword>
<keyword evidence="5 6" id="KW-0472">Membrane</keyword>
<reference evidence="8 9" key="1">
    <citation type="submission" date="2019-07" db="EMBL/GenBank/DDBJ databases">
        <title>Whole genome shotgun sequence of Cellulomonas aerilata NBRC 106308.</title>
        <authorList>
            <person name="Hosoyama A."/>
            <person name="Uohara A."/>
            <person name="Ohji S."/>
            <person name="Ichikawa N."/>
        </authorList>
    </citation>
    <scope>NUCLEOTIDE SEQUENCE [LARGE SCALE GENOMIC DNA]</scope>
    <source>
        <strain evidence="8 9">NBRC 106308</strain>
    </source>
</reference>
<dbReference type="OrthoDB" id="9807815at2"/>
<dbReference type="GO" id="GO:0000271">
    <property type="term" value="P:polysaccharide biosynthetic process"/>
    <property type="evidence" value="ECO:0007669"/>
    <property type="project" value="InterPro"/>
</dbReference>
<dbReference type="PANTHER" id="PTHR38459:SF1">
    <property type="entry name" value="PROPHAGE BACTOPRENOL-LINKED GLUCOSE TRANSLOCASE HOMOLOG"/>
    <property type="match status" value="1"/>
</dbReference>
<evidence type="ECO:0000256" key="4">
    <source>
        <dbReference type="ARBA" id="ARBA00022989"/>
    </source>
</evidence>
<dbReference type="PANTHER" id="PTHR38459">
    <property type="entry name" value="PROPHAGE BACTOPRENOL-LINKED GLUCOSE TRANSLOCASE HOMOLOG"/>
    <property type="match status" value="1"/>
</dbReference>
<evidence type="ECO:0000313" key="9">
    <source>
        <dbReference type="Proteomes" id="UP000321181"/>
    </source>
</evidence>
<evidence type="ECO:0000256" key="6">
    <source>
        <dbReference type="SAM" id="Phobius"/>
    </source>
</evidence>
<evidence type="ECO:0000256" key="1">
    <source>
        <dbReference type="ARBA" id="ARBA00004141"/>
    </source>
</evidence>
<feature type="transmembrane region" description="Helical" evidence="6">
    <location>
        <begin position="74"/>
        <end position="96"/>
    </location>
</feature>
<comment type="subcellular location">
    <subcellularLocation>
        <location evidence="1">Membrane</location>
        <topology evidence="1">Multi-pass membrane protein</topology>
    </subcellularLocation>
</comment>
<dbReference type="RefSeq" id="WP_146899474.1">
    <property type="nucleotide sequence ID" value="NZ_BAAARM010000001.1"/>
</dbReference>
<evidence type="ECO:0000256" key="5">
    <source>
        <dbReference type="ARBA" id="ARBA00023136"/>
    </source>
</evidence>
<feature type="transmembrane region" description="Helical" evidence="6">
    <location>
        <begin position="39"/>
        <end position="62"/>
    </location>
</feature>
<evidence type="ECO:0000256" key="3">
    <source>
        <dbReference type="ARBA" id="ARBA00022692"/>
    </source>
</evidence>
<dbReference type="AlphaFoldDB" id="A0A512D8K1"/>
<evidence type="ECO:0000313" key="8">
    <source>
        <dbReference type="EMBL" id="GEO32813.1"/>
    </source>
</evidence>
<gene>
    <name evidence="8" type="ORF">CAE01nite_05380</name>
</gene>
<feature type="transmembrane region" description="Helical" evidence="6">
    <location>
        <begin position="12"/>
        <end position="33"/>
    </location>
</feature>
<keyword evidence="3 6" id="KW-0812">Transmembrane</keyword>
<accession>A0A512D8K1</accession>
<dbReference type="Proteomes" id="UP000321181">
    <property type="component" value="Unassembled WGS sequence"/>
</dbReference>
<name>A0A512D8K1_9CELL</name>
<feature type="transmembrane region" description="Helical" evidence="6">
    <location>
        <begin position="108"/>
        <end position="127"/>
    </location>
</feature>
<keyword evidence="4 6" id="KW-1133">Transmembrane helix</keyword>
<dbReference type="InterPro" id="IPR007267">
    <property type="entry name" value="GtrA_DPMS_TM"/>
</dbReference>
<comment type="caution">
    <text evidence="8">The sequence shown here is derived from an EMBL/GenBank/DDBJ whole genome shotgun (WGS) entry which is preliminary data.</text>
</comment>
<dbReference type="InterPro" id="IPR051401">
    <property type="entry name" value="GtrA_CellWall_Glycosyl"/>
</dbReference>
<dbReference type="Pfam" id="PF04138">
    <property type="entry name" value="GtrA_DPMS_TM"/>
    <property type="match status" value="1"/>
</dbReference>
<protein>
    <recommendedName>
        <fullName evidence="7">GtrA/DPMS transmembrane domain-containing protein</fullName>
    </recommendedName>
</protein>
<sequence>MSPVRLGEAARFGVVGLAAYGVDVLLFNALLLGAGTPSVLAKVVSSAAAIAVAFAGSRWWTWRHRRGSRIGREYALFVLFSVLAGGIQVGCLLVSRDVLGLRSAVADNVSANVVGMALATLFRFWTFRTYVFPPRERAAPVT</sequence>
<organism evidence="8 9">
    <name type="scientific">Cellulomonas aerilata</name>
    <dbReference type="NCBI Taxonomy" id="515326"/>
    <lineage>
        <taxon>Bacteria</taxon>
        <taxon>Bacillati</taxon>
        <taxon>Actinomycetota</taxon>
        <taxon>Actinomycetes</taxon>
        <taxon>Micrococcales</taxon>
        <taxon>Cellulomonadaceae</taxon>
        <taxon>Cellulomonas</taxon>
    </lineage>
</organism>
<comment type="similarity">
    <text evidence="2">Belongs to the GtrA family.</text>
</comment>
<evidence type="ECO:0000256" key="2">
    <source>
        <dbReference type="ARBA" id="ARBA00009399"/>
    </source>
</evidence>
<evidence type="ECO:0000259" key="7">
    <source>
        <dbReference type="Pfam" id="PF04138"/>
    </source>
</evidence>
<dbReference type="GO" id="GO:0005886">
    <property type="term" value="C:plasma membrane"/>
    <property type="evidence" value="ECO:0007669"/>
    <property type="project" value="TreeGrafter"/>
</dbReference>
<dbReference type="EMBL" id="BJYY01000001">
    <property type="protein sequence ID" value="GEO32813.1"/>
    <property type="molecule type" value="Genomic_DNA"/>
</dbReference>